<dbReference type="Proteomes" id="UP000248817">
    <property type="component" value="Unassembled WGS sequence"/>
</dbReference>
<protein>
    <recommendedName>
        <fullName evidence="2">Ubiquitin-like domain-containing protein</fullName>
    </recommendedName>
</protein>
<reference evidence="3 4" key="1">
    <citation type="submission" date="2018-02" db="EMBL/GenBank/DDBJ databases">
        <title>The genomes of Aspergillus section Nigri reveals drivers in fungal speciation.</title>
        <authorList>
            <consortium name="DOE Joint Genome Institute"/>
            <person name="Vesth T.C."/>
            <person name="Nybo J."/>
            <person name="Theobald S."/>
            <person name="Brandl J."/>
            <person name="Frisvad J.C."/>
            <person name="Nielsen K.F."/>
            <person name="Lyhne E.K."/>
            <person name="Kogle M.E."/>
            <person name="Kuo A."/>
            <person name="Riley R."/>
            <person name="Clum A."/>
            <person name="Nolan M."/>
            <person name="Lipzen A."/>
            <person name="Salamov A."/>
            <person name="Henrissat B."/>
            <person name="Wiebenga A."/>
            <person name="De vries R.P."/>
            <person name="Grigoriev I.V."/>
            <person name="Mortensen U.H."/>
            <person name="Andersen M.R."/>
            <person name="Baker S.E."/>
        </authorList>
    </citation>
    <scope>NUCLEOTIDE SEQUENCE [LARGE SCALE GENOMIC DNA]</scope>
    <source>
        <strain evidence="3 4">CBS 114.80</strain>
    </source>
</reference>
<keyword evidence="4" id="KW-1185">Reference proteome</keyword>
<dbReference type="Pfam" id="PF11976">
    <property type="entry name" value="Rad60-SLD"/>
    <property type="match status" value="1"/>
</dbReference>
<name>A0A2V5IME0_9EURO</name>
<feature type="region of interest" description="Disordered" evidence="1">
    <location>
        <begin position="284"/>
        <end position="307"/>
    </location>
</feature>
<dbReference type="SUPFAM" id="SSF54236">
    <property type="entry name" value="Ubiquitin-like"/>
    <property type="match status" value="1"/>
</dbReference>
<feature type="domain" description="Ubiquitin-like" evidence="2">
    <location>
        <begin position="316"/>
        <end position="388"/>
    </location>
</feature>
<evidence type="ECO:0000313" key="3">
    <source>
        <dbReference type="EMBL" id="PYI25007.1"/>
    </source>
</evidence>
<organism evidence="3 4">
    <name type="scientific">Aspergillus indologenus CBS 114.80</name>
    <dbReference type="NCBI Taxonomy" id="1450541"/>
    <lineage>
        <taxon>Eukaryota</taxon>
        <taxon>Fungi</taxon>
        <taxon>Dikarya</taxon>
        <taxon>Ascomycota</taxon>
        <taxon>Pezizomycotina</taxon>
        <taxon>Eurotiomycetes</taxon>
        <taxon>Eurotiomycetidae</taxon>
        <taxon>Eurotiales</taxon>
        <taxon>Aspergillaceae</taxon>
        <taxon>Aspergillus</taxon>
        <taxon>Aspergillus subgen. Circumdati</taxon>
    </lineage>
</organism>
<accession>A0A2V5IME0</accession>
<evidence type="ECO:0000256" key="1">
    <source>
        <dbReference type="SAM" id="MobiDB-lite"/>
    </source>
</evidence>
<dbReference type="PROSITE" id="PS50053">
    <property type="entry name" value="UBIQUITIN_2"/>
    <property type="match status" value="1"/>
</dbReference>
<sequence>MRSFFNKPSWASRGDETQDLKFYQHASQVYNDIVSANQDARRANHIQETETKRRRTPTEKHGGDTSPLGTCKLSDESLSHQSPSDGNASNCRSVQRSEDQLDSQASDALPHGPGVTNPSGVDHLMSGLASESRNEIVIPDTSAVKNLSGGKRTCIDDFQSSNRLSPTKPHLTLSKKLTPSEDTIVQILITSKISNTKPLIVRRKMHQSLKDVRLAWLKRQDLPKGLESSIFLTWKGKRLFDVTTCRSLGIGPKGRRALGSVACDSLRSDSSDLQIHMEAATEDSLDLDNGQSLSSAKPAPAPAPGIDLDSGERCSKDIVLKAPGLDDLRLRVSLQMQVSQLIRLFRDARQIPLEHEVYLVFDGERLDLGHALEDYDLANDDLLDVIVK</sequence>
<evidence type="ECO:0000313" key="4">
    <source>
        <dbReference type="Proteomes" id="UP000248817"/>
    </source>
</evidence>
<dbReference type="InterPro" id="IPR029071">
    <property type="entry name" value="Ubiquitin-like_domsf"/>
</dbReference>
<dbReference type="AlphaFoldDB" id="A0A2V5IME0"/>
<feature type="region of interest" description="Disordered" evidence="1">
    <location>
        <begin position="35"/>
        <end position="125"/>
    </location>
</feature>
<dbReference type="InterPro" id="IPR022617">
    <property type="entry name" value="Rad60/SUMO-like_dom"/>
</dbReference>
<feature type="compositionally biased region" description="Basic and acidic residues" evidence="1">
    <location>
        <begin position="39"/>
        <end position="63"/>
    </location>
</feature>
<gene>
    <name evidence="3" type="ORF">BP00DRAFT_431685</name>
</gene>
<feature type="compositionally biased region" description="Polar residues" evidence="1">
    <location>
        <begin position="79"/>
        <end position="94"/>
    </location>
</feature>
<dbReference type="InterPro" id="IPR000626">
    <property type="entry name" value="Ubiquitin-like_dom"/>
</dbReference>
<dbReference type="EMBL" id="KZ825695">
    <property type="protein sequence ID" value="PYI25007.1"/>
    <property type="molecule type" value="Genomic_DNA"/>
</dbReference>
<proteinExistence type="predicted"/>
<dbReference type="Gene3D" id="3.10.20.90">
    <property type="entry name" value="Phosphatidylinositol 3-kinase Catalytic Subunit, Chain A, domain 1"/>
    <property type="match status" value="1"/>
</dbReference>
<evidence type="ECO:0000259" key="2">
    <source>
        <dbReference type="PROSITE" id="PS50053"/>
    </source>
</evidence>